<keyword evidence="2" id="KW-0997">Cell inner membrane</keyword>
<keyword evidence="8 11" id="KW-1133">Transmembrane helix</keyword>
<evidence type="ECO:0000256" key="4">
    <source>
        <dbReference type="ARBA" id="ARBA00022679"/>
    </source>
</evidence>
<gene>
    <name evidence="11 13" type="primary">mtgA</name>
    <name evidence="13" type="ORF">KE626_01065</name>
</gene>
<dbReference type="GO" id="GO:0016757">
    <property type="term" value="F:glycosyltransferase activity"/>
    <property type="evidence" value="ECO:0007669"/>
    <property type="project" value="UniProtKB-KW"/>
</dbReference>
<organism evidence="13 14">
    <name type="scientific">Chitinophaga hostae</name>
    <dbReference type="NCBI Taxonomy" id="2831022"/>
    <lineage>
        <taxon>Bacteria</taxon>
        <taxon>Pseudomonadati</taxon>
        <taxon>Bacteroidota</taxon>
        <taxon>Chitinophagia</taxon>
        <taxon>Chitinophagales</taxon>
        <taxon>Chitinophagaceae</taxon>
        <taxon>Chitinophaga</taxon>
    </lineage>
</organism>
<dbReference type="InterPro" id="IPR023346">
    <property type="entry name" value="Lysozyme-like_dom_sf"/>
</dbReference>
<evidence type="ECO:0000256" key="9">
    <source>
        <dbReference type="ARBA" id="ARBA00023136"/>
    </source>
</evidence>
<comment type="function">
    <text evidence="11">Peptidoglycan polymerase that catalyzes glycan chain elongation from lipid-linked precursors.</text>
</comment>
<dbReference type="InterPro" id="IPR011812">
    <property type="entry name" value="Pep_trsgly"/>
</dbReference>
<keyword evidence="5 11" id="KW-0812">Transmembrane</keyword>
<keyword evidence="9 11" id="KW-0472">Membrane</keyword>
<evidence type="ECO:0000256" key="5">
    <source>
        <dbReference type="ARBA" id="ARBA00022692"/>
    </source>
</evidence>
<evidence type="ECO:0000256" key="10">
    <source>
        <dbReference type="ARBA" id="ARBA00023316"/>
    </source>
</evidence>
<evidence type="ECO:0000256" key="7">
    <source>
        <dbReference type="ARBA" id="ARBA00022984"/>
    </source>
</evidence>
<dbReference type="PANTHER" id="PTHR30400">
    <property type="entry name" value="MONOFUNCTIONAL BIOSYNTHETIC PEPTIDOGLYCAN TRANSGLYCOSYLASE"/>
    <property type="match status" value="1"/>
</dbReference>
<feature type="domain" description="Glycosyl transferase family 51" evidence="12">
    <location>
        <begin position="55"/>
        <end position="221"/>
    </location>
</feature>
<accession>A0ABS5ISG8</accession>
<dbReference type="HAMAP" id="MF_00766">
    <property type="entry name" value="PGT_MtgA"/>
    <property type="match status" value="1"/>
</dbReference>
<dbReference type="Pfam" id="PF00912">
    <property type="entry name" value="Transgly"/>
    <property type="match status" value="1"/>
</dbReference>
<evidence type="ECO:0000313" key="14">
    <source>
        <dbReference type="Proteomes" id="UP000676386"/>
    </source>
</evidence>
<dbReference type="RefSeq" id="WP_211970992.1">
    <property type="nucleotide sequence ID" value="NZ_CBFHAM010000046.1"/>
</dbReference>
<dbReference type="InterPro" id="IPR036950">
    <property type="entry name" value="PBP_transglycosylase"/>
</dbReference>
<comment type="pathway">
    <text evidence="11">Cell wall biogenesis; peptidoglycan biosynthesis.</text>
</comment>
<dbReference type="PANTHER" id="PTHR30400:SF0">
    <property type="entry name" value="BIOSYNTHETIC PEPTIDOGLYCAN TRANSGLYCOSYLASE"/>
    <property type="match status" value="1"/>
</dbReference>
<keyword evidence="3 11" id="KW-0328">Glycosyltransferase</keyword>
<comment type="caution">
    <text evidence="13">The sequence shown here is derived from an EMBL/GenBank/DDBJ whole genome shotgun (WGS) entry which is preliminary data.</text>
</comment>
<proteinExistence type="inferred from homology"/>
<comment type="subcellular location">
    <subcellularLocation>
        <location evidence="11">Cell membrane</location>
        <topology evidence="11">Single-pass membrane protein</topology>
    </subcellularLocation>
</comment>
<dbReference type="EC" id="2.4.99.28" evidence="11"/>
<feature type="transmembrane region" description="Helical" evidence="11">
    <location>
        <begin position="17"/>
        <end position="35"/>
    </location>
</feature>
<dbReference type="Proteomes" id="UP000676386">
    <property type="component" value="Unassembled WGS sequence"/>
</dbReference>
<evidence type="ECO:0000256" key="3">
    <source>
        <dbReference type="ARBA" id="ARBA00022676"/>
    </source>
</evidence>
<comment type="similarity">
    <text evidence="11">Belongs to the glycosyltransferase 51 family.</text>
</comment>
<dbReference type="Gene3D" id="1.10.3810.10">
    <property type="entry name" value="Biosynthetic peptidoglycan transglycosylase-like"/>
    <property type="match status" value="1"/>
</dbReference>
<dbReference type="NCBIfam" id="TIGR02070">
    <property type="entry name" value="mono_pep_trsgly"/>
    <property type="match status" value="1"/>
</dbReference>
<protein>
    <recommendedName>
        <fullName evidence="11">Biosynthetic peptidoglycan transglycosylase</fullName>
        <ecNumber evidence="11">2.4.99.28</ecNumber>
    </recommendedName>
    <alternativeName>
        <fullName evidence="11">Glycan polymerase</fullName>
    </alternativeName>
    <alternativeName>
        <fullName evidence="11">Peptidoglycan glycosyltransferase MtgA</fullName>
        <shortName evidence="11">PGT</shortName>
    </alternativeName>
</protein>
<keyword evidence="6 11" id="KW-0133">Cell shape</keyword>
<keyword evidence="7 11" id="KW-0573">Peptidoglycan synthesis</keyword>
<dbReference type="EMBL" id="JAGTXB010000001">
    <property type="protein sequence ID" value="MBS0025889.1"/>
    <property type="molecule type" value="Genomic_DNA"/>
</dbReference>
<dbReference type="SUPFAM" id="SSF53955">
    <property type="entry name" value="Lysozyme-like"/>
    <property type="match status" value="1"/>
</dbReference>
<keyword evidence="14" id="KW-1185">Reference proteome</keyword>
<reference evidence="13 14" key="1">
    <citation type="submission" date="2021-04" db="EMBL/GenBank/DDBJ databases">
        <title>Chitinophaga sp. nov., isolated from the rhizosphere soil.</title>
        <authorList>
            <person name="He S."/>
        </authorList>
    </citation>
    <scope>NUCLEOTIDE SEQUENCE [LARGE SCALE GENOMIC DNA]</scope>
    <source>
        <strain evidence="13 14">2R12</strain>
    </source>
</reference>
<dbReference type="InterPro" id="IPR001264">
    <property type="entry name" value="Glyco_trans_51"/>
</dbReference>
<keyword evidence="4 11" id="KW-0808">Transferase</keyword>
<evidence type="ECO:0000256" key="2">
    <source>
        <dbReference type="ARBA" id="ARBA00022519"/>
    </source>
</evidence>
<comment type="catalytic activity">
    <reaction evidence="11">
        <text>[GlcNAc-(1-&gt;4)-Mur2Ac(oyl-L-Ala-gamma-D-Glu-L-Lys-D-Ala-D-Ala)](n)-di-trans,octa-cis-undecaprenyl diphosphate + beta-D-GlcNAc-(1-&gt;4)-Mur2Ac(oyl-L-Ala-gamma-D-Glu-L-Lys-D-Ala-D-Ala)-di-trans,octa-cis-undecaprenyl diphosphate = [GlcNAc-(1-&gt;4)-Mur2Ac(oyl-L-Ala-gamma-D-Glu-L-Lys-D-Ala-D-Ala)](n+1)-di-trans,octa-cis-undecaprenyl diphosphate + di-trans,octa-cis-undecaprenyl diphosphate + H(+)</text>
        <dbReference type="Rhea" id="RHEA:23708"/>
        <dbReference type="Rhea" id="RHEA-COMP:9602"/>
        <dbReference type="Rhea" id="RHEA-COMP:9603"/>
        <dbReference type="ChEBI" id="CHEBI:15378"/>
        <dbReference type="ChEBI" id="CHEBI:58405"/>
        <dbReference type="ChEBI" id="CHEBI:60033"/>
        <dbReference type="ChEBI" id="CHEBI:78435"/>
        <dbReference type="EC" id="2.4.99.28"/>
    </reaction>
</comment>
<evidence type="ECO:0000256" key="8">
    <source>
        <dbReference type="ARBA" id="ARBA00022989"/>
    </source>
</evidence>
<name>A0ABS5ISG8_9BACT</name>
<evidence type="ECO:0000256" key="1">
    <source>
        <dbReference type="ARBA" id="ARBA00022475"/>
    </source>
</evidence>
<evidence type="ECO:0000256" key="11">
    <source>
        <dbReference type="HAMAP-Rule" id="MF_00766"/>
    </source>
</evidence>
<keyword evidence="1 11" id="KW-1003">Cell membrane</keyword>
<keyword evidence="10 11" id="KW-0961">Cell wall biogenesis/degradation</keyword>
<evidence type="ECO:0000259" key="12">
    <source>
        <dbReference type="Pfam" id="PF00912"/>
    </source>
</evidence>
<evidence type="ECO:0000313" key="13">
    <source>
        <dbReference type="EMBL" id="MBS0025889.1"/>
    </source>
</evidence>
<evidence type="ECO:0000256" key="6">
    <source>
        <dbReference type="ARBA" id="ARBA00022960"/>
    </source>
</evidence>
<sequence>MNLKGIVPRTWRRLKRVLLVLIVAQFVYIILLKWVNPPITITEISSWCSLWGTDKKLQKTWASYNEISQHAKLAVIASEDQLFTDHNGFDFKSIEKAMKHNQQSKKIKGASTISQQVAKNVFLWQGRSWFRKGLEVYFTFMIEKIWGKQRILEVYLNVAEMGEGVFGVEAAAQVNYHKNAASLNREEAAMIAACLPNPVKYTINPPARITSYRQRKILVQMRNLAPDADIMELVTGRE</sequence>